<feature type="signal peptide" evidence="1">
    <location>
        <begin position="1"/>
        <end position="22"/>
    </location>
</feature>
<accession>A0A239GM67</accession>
<evidence type="ECO:0000313" key="2">
    <source>
        <dbReference type="EMBL" id="SNS69975.1"/>
    </source>
</evidence>
<keyword evidence="1" id="KW-0732">Signal</keyword>
<dbReference type="RefSeq" id="WP_089360402.1">
    <property type="nucleotide sequence ID" value="NZ_FZOG01000004.1"/>
</dbReference>
<feature type="chain" id="PRO_5012467002" evidence="1">
    <location>
        <begin position="23"/>
        <end position="257"/>
    </location>
</feature>
<gene>
    <name evidence="2" type="ORF">SAMN05216255_3042</name>
</gene>
<dbReference type="Proteomes" id="UP000242915">
    <property type="component" value="Unassembled WGS sequence"/>
</dbReference>
<keyword evidence="3" id="KW-1185">Reference proteome</keyword>
<dbReference type="AlphaFoldDB" id="A0A239GM67"/>
<name>A0A239GM67_9PSED</name>
<evidence type="ECO:0000256" key="1">
    <source>
        <dbReference type="SAM" id="SignalP"/>
    </source>
</evidence>
<protein>
    <submittedName>
        <fullName evidence="2">Type IV pili methyl-accepting chemotaxis transducer N-term</fullName>
    </submittedName>
</protein>
<proteinExistence type="predicted"/>
<reference evidence="3" key="1">
    <citation type="submission" date="2017-06" db="EMBL/GenBank/DDBJ databases">
        <authorList>
            <person name="Varghese N."/>
            <person name="Submissions S."/>
        </authorList>
    </citation>
    <scope>NUCLEOTIDE SEQUENCE [LARGE SCALE GENOMIC DNA]</scope>
    <source>
        <strain evidence="3">CIP 108523</strain>
    </source>
</reference>
<evidence type="ECO:0000313" key="3">
    <source>
        <dbReference type="Proteomes" id="UP000242915"/>
    </source>
</evidence>
<organism evidence="2 3">
    <name type="scientific">Pseudomonas segetis</name>
    <dbReference type="NCBI Taxonomy" id="298908"/>
    <lineage>
        <taxon>Bacteria</taxon>
        <taxon>Pseudomonadati</taxon>
        <taxon>Pseudomonadota</taxon>
        <taxon>Gammaproteobacteria</taxon>
        <taxon>Pseudomonadales</taxon>
        <taxon>Pseudomonadaceae</taxon>
        <taxon>Pseudomonas</taxon>
    </lineage>
</organism>
<sequence>MKGFMRALLLGCSLLISSTSWAQMATLEAMNMAGLQRSLGQIIAKDYMMIGSDVKVASAIRQRDESIALFEKHHQQLKDYATDEQSRASLAKVEAIWAEYKPLITAQPDKAQAPLVLATAEKLVKECQQTVDLLEKQNGDAASHAINRSGWNRVLTQRTAMFYMARAWGVTAPNLDAEFQASVKEFGSIMQELQASKAPNPEIAEALRKTDAKWQFASKALSSKDFVPTIVAINADSMFRQLNEMTRLYAGLTTDSL</sequence>
<dbReference type="EMBL" id="FZOG01000004">
    <property type="protein sequence ID" value="SNS69975.1"/>
    <property type="molecule type" value="Genomic_DNA"/>
</dbReference>